<evidence type="ECO:0000256" key="5">
    <source>
        <dbReference type="PIRSR" id="PIRSR001227-2"/>
    </source>
</evidence>
<dbReference type="PANTHER" id="PTHR34218:SF4">
    <property type="entry name" value="ACYL-HOMOSERINE LACTONE ACYLASE QUIP"/>
    <property type="match status" value="1"/>
</dbReference>
<sequence>MLLLLLLAGAGGFLWLRTSLPQTAGEVSLPGLQASVEIRRDRYGVPTIRAESEHDAYFALGFVHAQDRLFQMDFTRRLAAGRLSEVLGERALDTDRLMRVLGFDARAKADYEALPEPVRAALGAYAAGVNAFLATRRGAWPPEFLALRYRPEPWQPSDSLLWGWAMTLPLSSNWTDEALRAALARKLSPAALESLWPTQPPPVGSADLGTPASWQAAMGDLSPLPAMPGASNNWVLAGKHSASGEPLLANDPHLDLSLPGYWYLVRIETPTLQVAGASAPSVPFLILGHNAKVAWGFTTTMADNQDLFLEKPAAGAPGFYLTPDGPKPFVTRDEVIKVRGEPDQILTVRETRHGPIISDIGRAKAAIAEPDEMVALGWACLAPGAQTPEAFWAMNHASDAAAFRAALDRFDCPVQNIVYADQDHIGFMAAGRVPVRKRLDHFSQLPVEGWTGDNDWTGLLPRNELPQSVDPVDGLLATANNDVRPPGYAPHLAARFDSPYRVNRIRELLSDPGRLYTPDDMTAIQMDMLSPAARALLPKLLPMLEDPGANRSIATLAARNLLSSWDYRMAPDLAQPTIFSAWMAILSQKLFKDELGDLYSSWAWWNMATIDRLLFGPDPAGRQWCDDPVTPAVEGCEGVVRSSFAEAIDLLAKRFGDKPAEWRWGRTHIAPFGHMLFRYVPVLSDLTGRPMVTGGADDTLDRGSPDMRRAPEAFPHLHGAGFRGVYDLADLDAARFVIAGGQSGNPLSPNYGDLLPLWRDGGTLSIVGDDAGGRLILKPAGP</sequence>
<keyword evidence="2" id="KW-0378">Hydrolase</keyword>
<keyword evidence="5" id="KW-0479">Metal-binding</keyword>
<evidence type="ECO:0000256" key="3">
    <source>
        <dbReference type="ARBA" id="ARBA00023145"/>
    </source>
</evidence>
<comment type="similarity">
    <text evidence="1">Belongs to the peptidase S45 family.</text>
</comment>
<evidence type="ECO:0000256" key="2">
    <source>
        <dbReference type="ARBA" id="ARBA00022801"/>
    </source>
</evidence>
<feature type="binding site" evidence="5">
    <location>
        <position position="306"/>
    </location>
    <ligand>
        <name>Ca(2+)</name>
        <dbReference type="ChEBI" id="CHEBI:29108"/>
    </ligand>
</feature>
<keyword evidence="5" id="KW-0106">Calcium</keyword>
<organism evidence="6 7">
    <name type="scientific">Hypericibacter adhaerens</name>
    <dbReference type="NCBI Taxonomy" id="2602016"/>
    <lineage>
        <taxon>Bacteria</taxon>
        <taxon>Pseudomonadati</taxon>
        <taxon>Pseudomonadota</taxon>
        <taxon>Alphaproteobacteria</taxon>
        <taxon>Rhodospirillales</taxon>
        <taxon>Dongiaceae</taxon>
        <taxon>Hypericibacter</taxon>
    </lineage>
</organism>
<reference evidence="6 7" key="1">
    <citation type="submission" date="2019-08" db="EMBL/GenBank/DDBJ databases">
        <title>Hyperibacter terrae gen. nov., sp. nov. and Hyperibacter viscosus sp. nov., two new members in the family Rhodospirillaceae isolated from the rhizosphere of Hypericum perforatum.</title>
        <authorList>
            <person name="Noviana Z."/>
        </authorList>
    </citation>
    <scope>NUCLEOTIDE SEQUENCE [LARGE SCALE GENOMIC DNA]</scope>
    <source>
        <strain evidence="6 7">R5959</strain>
    </source>
</reference>
<dbReference type="InterPro" id="IPR002692">
    <property type="entry name" value="S45"/>
</dbReference>
<keyword evidence="7" id="KW-1185">Reference proteome</keyword>
<evidence type="ECO:0000313" key="7">
    <source>
        <dbReference type="Proteomes" id="UP000325797"/>
    </source>
</evidence>
<dbReference type="Gene3D" id="3.60.20.10">
    <property type="entry name" value="Glutamine Phosphoribosylpyrophosphate, subunit 1, domain 1"/>
    <property type="match status" value="1"/>
</dbReference>
<dbReference type="Proteomes" id="UP000325797">
    <property type="component" value="Chromosome"/>
</dbReference>
<dbReference type="AlphaFoldDB" id="A0A5J6MWZ7"/>
<dbReference type="SUPFAM" id="SSF56235">
    <property type="entry name" value="N-terminal nucleophile aminohydrolases (Ntn hydrolases)"/>
    <property type="match status" value="1"/>
</dbReference>
<dbReference type="Gene3D" id="2.30.120.10">
    <property type="match status" value="1"/>
</dbReference>
<dbReference type="InterPro" id="IPR014395">
    <property type="entry name" value="Pen/GL7ACA/AHL_acylase"/>
</dbReference>
<dbReference type="Gene3D" id="1.10.439.10">
    <property type="entry name" value="Penicillin Amidohydrolase, domain 1"/>
    <property type="match status" value="1"/>
</dbReference>
<gene>
    <name evidence="6" type="ORF">FRZ61_17400</name>
</gene>
<dbReference type="InterPro" id="IPR029055">
    <property type="entry name" value="Ntn_hydrolases_N"/>
</dbReference>
<dbReference type="Gene3D" id="1.10.1400.10">
    <property type="match status" value="1"/>
</dbReference>
<name>A0A5J6MWZ7_9PROT</name>
<comment type="cofactor">
    <cofactor evidence="5">
        <name>Ca(2+)</name>
        <dbReference type="ChEBI" id="CHEBI:29108"/>
    </cofactor>
    <text evidence="5">Binds 1 Ca(2+) ion per dimer.</text>
</comment>
<dbReference type="EMBL" id="CP042582">
    <property type="protein sequence ID" value="QEX21811.1"/>
    <property type="molecule type" value="Genomic_DNA"/>
</dbReference>
<dbReference type="PIRSF" id="PIRSF001227">
    <property type="entry name" value="Pen_acylase"/>
    <property type="match status" value="1"/>
</dbReference>
<protein>
    <submittedName>
        <fullName evidence="6">Penicillin amidase</fullName>
    </submittedName>
</protein>
<feature type="active site" description="Nucleophile" evidence="4">
    <location>
        <position position="231"/>
    </location>
</feature>
<dbReference type="InterPro" id="IPR043147">
    <property type="entry name" value="Penicillin_amidase_A-knob"/>
</dbReference>
<feature type="binding site" evidence="5">
    <location>
        <position position="177"/>
    </location>
    <ligand>
        <name>Ca(2+)</name>
        <dbReference type="ChEBI" id="CHEBI:29108"/>
    </ligand>
</feature>
<dbReference type="GO" id="GO:0016811">
    <property type="term" value="F:hydrolase activity, acting on carbon-nitrogen (but not peptide) bonds, in linear amides"/>
    <property type="evidence" value="ECO:0007669"/>
    <property type="project" value="InterPro"/>
</dbReference>
<dbReference type="InterPro" id="IPR023343">
    <property type="entry name" value="Penicillin_amidase_dom1"/>
</dbReference>
<evidence type="ECO:0000256" key="4">
    <source>
        <dbReference type="PIRSR" id="PIRSR001227-1"/>
    </source>
</evidence>
<evidence type="ECO:0000313" key="6">
    <source>
        <dbReference type="EMBL" id="QEX21811.1"/>
    </source>
</evidence>
<dbReference type="KEGG" id="hadh:FRZ61_17400"/>
<evidence type="ECO:0000256" key="1">
    <source>
        <dbReference type="ARBA" id="ARBA00006586"/>
    </source>
</evidence>
<keyword evidence="3" id="KW-0865">Zymogen</keyword>
<feature type="binding site" evidence="5">
    <location>
        <position position="303"/>
    </location>
    <ligand>
        <name>Ca(2+)</name>
        <dbReference type="ChEBI" id="CHEBI:29108"/>
    </ligand>
</feature>
<dbReference type="PANTHER" id="PTHR34218">
    <property type="entry name" value="PEPTIDASE S45 PENICILLIN AMIDASE"/>
    <property type="match status" value="1"/>
</dbReference>
<dbReference type="CDD" id="cd03747">
    <property type="entry name" value="Ntn_PGA_like"/>
    <property type="match status" value="1"/>
</dbReference>
<proteinExistence type="inferred from homology"/>
<dbReference type="GO" id="GO:0017000">
    <property type="term" value="P:antibiotic biosynthetic process"/>
    <property type="evidence" value="ECO:0007669"/>
    <property type="project" value="InterPro"/>
</dbReference>
<dbReference type="InterPro" id="IPR043146">
    <property type="entry name" value="Penicillin_amidase_N_B-knob"/>
</dbReference>
<dbReference type="Pfam" id="PF01804">
    <property type="entry name" value="Penicil_amidase"/>
    <property type="match status" value="1"/>
</dbReference>
<dbReference type="GO" id="GO:0046872">
    <property type="term" value="F:metal ion binding"/>
    <property type="evidence" value="ECO:0007669"/>
    <property type="project" value="UniProtKB-KW"/>
</dbReference>
<accession>A0A5J6MWZ7</accession>